<protein>
    <recommendedName>
        <fullName evidence="4">Secreted protein</fullName>
    </recommendedName>
</protein>
<accession>A0A4Y9TCM4</accession>
<keyword evidence="1" id="KW-0732">Signal</keyword>
<evidence type="ECO:0008006" key="4">
    <source>
        <dbReference type="Google" id="ProtNLM"/>
    </source>
</evidence>
<sequence>MNYQKCSIGLGACALLVLSALRLSAGQPPAREDFIKYPSLRQKWSAICDPRSNLAEVNAEGCEHLHQWTAASEFSVLDNLMNQNLGK</sequence>
<reference evidence="2 3" key="1">
    <citation type="submission" date="2019-03" db="EMBL/GenBank/DDBJ databases">
        <title>Biocontrol and xenobiotic degradation properties of endophytic Pseudomonas fluorescens strain BRZ63.</title>
        <authorList>
            <person name="Chlebek D.A."/>
            <person name="Pinski A."/>
            <person name="Zur J.P."/>
            <person name="Michalska J."/>
            <person name="Hupert-Kocurek K.T."/>
        </authorList>
    </citation>
    <scope>NUCLEOTIDE SEQUENCE [LARGE SCALE GENOMIC DNA]</scope>
    <source>
        <strain evidence="2 3">BRZ63</strain>
    </source>
</reference>
<dbReference type="EMBL" id="SPVI01000010">
    <property type="protein sequence ID" value="TFW42084.1"/>
    <property type="molecule type" value="Genomic_DNA"/>
</dbReference>
<dbReference type="RefSeq" id="WP_080598193.1">
    <property type="nucleotide sequence ID" value="NZ_SPVI01000010.1"/>
</dbReference>
<feature type="chain" id="PRO_5021446881" description="Secreted protein" evidence="1">
    <location>
        <begin position="26"/>
        <end position="87"/>
    </location>
</feature>
<comment type="caution">
    <text evidence="2">The sequence shown here is derived from an EMBL/GenBank/DDBJ whole genome shotgun (WGS) entry which is preliminary data.</text>
</comment>
<organism evidence="2 3">
    <name type="scientific">Pseudomonas fluorescens</name>
    <dbReference type="NCBI Taxonomy" id="294"/>
    <lineage>
        <taxon>Bacteria</taxon>
        <taxon>Pseudomonadati</taxon>
        <taxon>Pseudomonadota</taxon>
        <taxon>Gammaproteobacteria</taxon>
        <taxon>Pseudomonadales</taxon>
        <taxon>Pseudomonadaceae</taxon>
        <taxon>Pseudomonas</taxon>
    </lineage>
</organism>
<proteinExistence type="predicted"/>
<dbReference type="Proteomes" id="UP000297322">
    <property type="component" value="Unassembled WGS sequence"/>
</dbReference>
<feature type="signal peptide" evidence="1">
    <location>
        <begin position="1"/>
        <end position="25"/>
    </location>
</feature>
<name>A0A4Y9TCM4_PSEFL</name>
<evidence type="ECO:0000256" key="1">
    <source>
        <dbReference type="SAM" id="SignalP"/>
    </source>
</evidence>
<gene>
    <name evidence="2" type="ORF">E4T65_16950</name>
</gene>
<evidence type="ECO:0000313" key="3">
    <source>
        <dbReference type="Proteomes" id="UP000297322"/>
    </source>
</evidence>
<dbReference type="AlphaFoldDB" id="A0A4Y9TCM4"/>
<evidence type="ECO:0000313" key="2">
    <source>
        <dbReference type="EMBL" id="TFW42084.1"/>
    </source>
</evidence>